<dbReference type="Gene3D" id="3.40.50.300">
    <property type="entry name" value="P-loop containing nucleotide triphosphate hydrolases"/>
    <property type="match status" value="1"/>
</dbReference>
<gene>
    <name evidence="5" type="ORF">GPAL_2418</name>
</gene>
<organism evidence="5 6">
    <name type="scientific">Brumicola pallidula DSM 14239 = ACAM 615</name>
    <dbReference type="NCBI Taxonomy" id="1121922"/>
    <lineage>
        <taxon>Bacteria</taxon>
        <taxon>Pseudomonadati</taxon>
        <taxon>Pseudomonadota</taxon>
        <taxon>Gammaproteobacteria</taxon>
        <taxon>Alteromonadales</taxon>
        <taxon>Alteromonadaceae</taxon>
        <taxon>Brumicola</taxon>
    </lineage>
</organism>
<dbReference type="PANTHER" id="PTHR34383">
    <property type="entry name" value="POLYPHOSPHATE:AMP PHOSPHOTRANSFERASE-RELATED"/>
    <property type="match status" value="1"/>
</dbReference>
<dbReference type="AlphaFoldDB" id="K6Y957"/>
<keyword evidence="6" id="KW-1185">Reference proteome</keyword>
<dbReference type="OrthoDB" id="9775224at2"/>
<name>K6Y957_9ALTE</name>
<evidence type="ECO:0000259" key="4">
    <source>
        <dbReference type="Pfam" id="PF03976"/>
    </source>
</evidence>
<dbReference type="RefSeq" id="WP_006011955.1">
    <property type="nucleotide sequence ID" value="NZ_AUAV01000017.1"/>
</dbReference>
<dbReference type="InterPro" id="IPR022488">
    <property type="entry name" value="PPK2-related"/>
</dbReference>
<keyword evidence="2" id="KW-0808">Transferase</keyword>
<evidence type="ECO:0000313" key="6">
    <source>
        <dbReference type="Proteomes" id="UP000006251"/>
    </source>
</evidence>
<comment type="similarity">
    <text evidence="1">Belongs to the polyphosphate kinase 2 (PPK2) family. Class I subfamily.</text>
</comment>
<reference evidence="6" key="1">
    <citation type="journal article" date="2014" name="Environ. Microbiol.">
        <title>Comparative genomics of the marine bacterial genus Glaciecola reveals the high degree of genomic diversity and genomic characteristic for cold adaptation.</title>
        <authorList>
            <person name="Qin Q.L."/>
            <person name="Xie B.B."/>
            <person name="Yu Y."/>
            <person name="Shu Y.L."/>
            <person name="Rong J.C."/>
            <person name="Zhang Y.J."/>
            <person name="Zhao D.L."/>
            <person name="Chen X.L."/>
            <person name="Zhang X.Y."/>
            <person name="Chen B."/>
            <person name="Zhou B.C."/>
            <person name="Zhang Y.Z."/>
        </authorList>
    </citation>
    <scope>NUCLEOTIDE SEQUENCE [LARGE SCALE GENOMIC DNA]</scope>
    <source>
        <strain evidence="6">ACAM 615</strain>
    </source>
</reference>
<dbReference type="PANTHER" id="PTHR34383:SF3">
    <property type="entry name" value="POLYPHOSPHATE:AMP PHOSPHOTRANSFERASE"/>
    <property type="match status" value="1"/>
</dbReference>
<evidence type="ECO:0000256" key="1">
    <source>
        <dbReference type="ARBA" id="ARBA00009924"/>
    </source>
</evidence>
<dbReference type="GO" id="GO:0008976">
    <property type="term" value="F:polyphosphate kinase activity"/>
    <property type="evidence" value="ECO:0007669"/>
    <property type="project" value="InterPro"/>
</dbReference>
<dbReference type="SUPFAM" id="SSF52540">
    <property type="entry name" value="P-loop containing nucleoside triphosphate hydrolases"/>
    <property type="match status" value="1"/>
</dbReference>
<dbReference type="InterPro" id="IPR027417">
    <property type="entry name" value="P-loop_NTPase"/>
</dbReference>
<dbReference type="Proteomes" id="UP000006251">
    <property type="component" value="Unassembled WGS sequence"/>
</dbReference>
<dbReference type="InterPro" id="IPR022300">
    <property type="entry name" value="PPK2-rel_1"/>
</dbReference>
<dbReference type="STRING" id="1121922.GCA_000428905_03183"/>
<protein>
    <recommendedName>
        <fullName evidence="4">Polyphosphate kinase-2-related domain-containing protein</fullName>
    </recommendedName>
</protein>
<dbReference type="GO" id="GO:0006797">
    <property type="term" value="P:polyphosphate metabolic process"/>
    <property type="evidence" value="ECO:0007669"/>
    <property type="project" value="InterPro"/>
</dbReference>
<dbReference type="NCBIfam" id="TIGR03709">
    <property type="entry name" value="PPK2_rel_1"/>
    <property type="match status" value="1"/>
</dbReference>
<evidence type="ECO:0000256" key="2">
    <source>
        <dbReference type="ARBA" id="ARBA00022679"/>
    </source>
</evidence>
<dbReference type="InterPro" id="IPR016898">
    <property type="entry name" value="Polyphosphate_phosphotransfera"/>
</dbReference>
<keyword evidence="3" id="KW-0418">Kinase</keyword>
<dbReference type="EMBL" id="BAEQ01000043">
    <property type="protein sequence ID" value="GAC29279.1"/>
    <property type="molecule type" value="Genomic_DNA"/>
</dbReference>
<dbReference type="Pfam" id="PF03976">
    <property type="entry name" value="PPK2"/>
    <property type="match status" value="1"/>
</dbReference>
<evidence type="ECO:0000313" key="5">
    <source>
        <dbReference type="EMBL" id="GAC29279.1"/>
    </source>
</evidence>
<dbReference type="InterPro" id="IPR050038">
    <property type="entry name" value="PPK2"/>
</dbReference>
<accession>K6Y957</accession>
<dbReference type="PIRSF" id="PIRSF028756">
    <property type="entry name" value="PPK2_prd"/>
    <property type="match status" value="1"/>
</dbReference>
<feature type="domain" description="Polyphosphate kinase-2-related" evidence="4">
    <location>
        <begin position="30"/>
        <end position="264"/>
    </location>
</feature>
<comment type="caution">
    <text evidence="5">The sequence shown here is derived from an EMBL/GenBank/DDBJ whole genome shotgun (WGS) entry which is preliminary data.</text>
</comment>
<evidence type="ECO:0000256" key="3">
    <source>
        <dbReference type="ARBA" id="ARBA00022777"/>
    </source>
</evidence>
<dbReference type="NCBIfam" id="NF042973">
    <property type="entry name" value="ADPpolyPPhtase"/>
    <property type="match status" value="1"/>
</dbReference>
<proteinExistence type="inferred from homology"/>
<sequence length="289" mass="33971">MSIKIDDFKVTTGDKFILRDCPTRIDPLYQSKKQYKKMLKKQVRKLSKQQQLLYASNKYSLLLIFQAMDAAGKDGVIRHVMSGINPQGCQVTSFKHPSANELEHDFLWRSNQVLPERGRIGVFNRSYYEEVLIVRVHPEILVAQKIPEEHLSEGELWEERFRSINNLERHLHNGGTRIIKIFLHLSPEEQRTRFIDRIDDADKNWKFTDADINEREFWPQYQEAYQACLQATSTNNNPWYAVPADDKKNARLIVSKIIHKTLKALPMSYPISDEHRKLELQLLKQKLLK</sequence>